<dbReference type="EMBL" id="CP025121">
    <property type="protein sequence ID" value="AYJ01518.1"/>
    <property type="molecule type" value="Genomic_DNA"/>
</dbReference>
<organism evidence="1 2">
    <name type="scientific">Ziziphus jujuba witches'-broom phytoplasma</name>
    <dbReference type="NCBI Taxonomy" id="135727"/>
    <lineage>
        <taxon>Bacteria</taxon>
        <taxon>Bacillati</taxon>
        <taxon>Mycoplasmatota</taxon>
        <taxon>Mollicutes</taxon>
        <taxon>Acholeplasmatales</taxon>
        <taxon>Acholeplasmataceae</taxon>
        <taxon>Candidatus Phytoplasma</taxon>
        <taxon>16SrV (Elm yellows group)</taxon>
    </lineage>
</organism>
<accession>A0A660HNA4</accession>
<keyword evidence="2" id="KW-1185">Reference proteome</keyword>
<evidence type="ECO:0000313" key="2">
    <source>
        <dbReference type="Proteomes" id="UP000272462"/>
    </source>
</evidence>
<evidence type="ECO:0000313" key="1">
    <source>
        <dbReference type="EMBL" id="AYJ01518.1"/>
    </source>
</evidence>
<reference evidence="1 2" key="1">
    <citation type="journal article" date="2018" name="BMC Genomics">
        <title>Comparative genome analysis of jujube witches'-broom Phytoplasma, an obligate pathogen that causes jujube witches'-broom disease.</title>
        <authorList>
            <person name="Wang J."/>
            <person name="Song L."/>
            <person name="Jiao Q."/>
            <person name="Yang S."/>
            <person name="Gao R."/>
            <person name="Lu X."/>
            <person name="Zhou G."/>
        </authorList>
    </citation>
    <scope>NUCLEOTIDE SEQUENCE [LARGE SCALE GENOMIC DNA]</scope>
    <source>
        <strain evidence="1">Jwb-nky</strain>
    </source>
</reference>
<dbReference type="AlphaFoldDB" id="A0A660HNA4"/>
<proteinExistence type="predicted"/>
<dbReference type="RefSeq" id="WP_121464206.1">
    <property type="nucleotide sequence ID" value="NZ_CP025121.1"/>
</dbReference>
<dbReference type="Proteomes" id="UP000272462">
    <property type="component" value="Chromosome"/>
</dbReference>
<protein>
    <submittedName>
        <fullName evidence="1">Uncharacterized protein</fullName>
    </submittedName>
</protein>
<sequence>MKKQEKENKIRRFLKKTNIKDLKIIILKNCSKKTHLKRNNNILFVNDKVNHLVQKELQKFKLEKK</sequence>
<dbReference type="KEGG" id="pzi:CWO85_03380"/>
<name>A0A660HNA4_ZIZJU</name>
<gene>
    <name evidence="1" type="ORF">CWO85_03380</name>
</gene>